<organism evidence="2 3">
    <name type="scientific">Variovorax beijingensis</name>
    <dbReference type="NCBI Taxonomy" id="2496117"/>
    <lineage>
        <taxon>Bacteria</taxon>
        <taxon>Pseudomonadati</taxon>
        <taxon>Pseudomonadota</taxon>
        <taxon>Betaproteobacteria</taxon>
        <taxon>Burkholderiales</taxon>
        <taxon>Comamonadaceae</taxon>
        <taxon>Variovorax</taxon>
    </lineage>
</organism>
<dbReference type="PANTHER" id="PTHR21248">
    <property type="entry name" value="CARDIOLIPIN SYNTHASE"/>
    <property type="match status" value="1"/>
</dbReference>
<evidence type="ECO:0000259" key="1">
    <source>
        <dbReference type="PROSITE" id="PS50035"/>
    </source>
</evidence>
<dbReference type="InterPro" id="IPR001736">
    <property type="entry name" value="PLipase_D/transphosphatidylase"/>
</dbReference>
<evidence type="ECO:0000313" key="3">
    <source>
        <dbReference type="Proteomes" id="UP000319722"/>
    </source>
</evidence>
<dbReference type="RefSeq" id="WP_145746921.1">
    <property type="nucleotide sequence ID" value="NZ_VIVL01000013.1"/>
</dbReference>
<dbReference type="CDD" id="cd09111">
    <property type="entry name" value="PLDc_ymdC_like_1"/>
    <property type="match status" value="1"/>
</dbReference>
<dbReference type="GO" id="GO:0030572">
    <property type="term" value="F:phosphatidyltransferase activity"/>
    <property type="evidence" value="ECO:0007669"/>
    <property type="project" value="UniProtKB-ARBA"/>
</dbReference>
<dbReference type="InterPro" id="IPR025202">
    <property type="entry name" value="PLD-like_dom"/>
</dbReference>
<proteinExistence type="predicted"/>
<dbReference type="SMART" id="SM00155">
    <property type="entry name" value="PLDc"/>
    <property type="match status" value="2"/>
</dbReference>
<protein>
    <submittedName>
        <fullName evidence="2">Putative cardiolipin synthase</fullName>
    </submittedName>
</protein>
<evidence type="ECO:0000313" key="2">
    <source>
        <dbReference type="EMBL" id="TWD76162.1"/>
    </source>
</evidence>
<gene>
    <name evidence="2" type="ORF">FB547_11344</name>
</gene>
<dbReference type="PROSITE" id="PS50035">
    <property type="entry name" value="PLD"/>
    <property type="match status" value="2"/>
</dbReference>
<dbReference type="Pfam" id="PF13091">
    <property type="entry name" value="PLDc_2"/>
    <property type="match status" value="2"/>
</dbReference>
<dbReference type="EMBL" id="VIVL01000013">
    <property type="protein sequence ID" value="TWD76162.1"/>
    <property type="molecule type" value="Genomic_DNA"/>
</dbReference>
<dbReference type="Gene3D" id="3.30.870.10">
    <property type="entry name" value="Endonuclease Chain A"/>
    <property type="match status" value="2"/>
</dbReference>
<dbReference type="CDD" id="cd09113">
    <property type="entry name" value="PLDc_ymdC_like_2"/>
    <property type="match status" value="1"/>
</dbReference>
<reference evidence="2 3" key="1">
    <citation type="submission" date="2019-06" db="EMBL/GenBank/DDBJ databases">
        <title>Sorghum-associated microbial communities from plants grown in Nebraska, USA.</title>
        <authorList>
            <person name="Schachtman D."/>
        </authorList>
    </citation>
    <scope>NUCLEOTIDE SEQUENCE [LARGE SCALE GENOMIC DNA]</scope>
    <source>
        <strain evidence="2 3">T529</strain>
    </source>
</reference>
<dbReference type="PANTHER" id="PTHR21248:SF12">
    <property type="entry name" value="CARDIOLIPIN SYNTHASE C"/>
    <property type="match status" value="1"/>
</dbReference>
<dbReference type="GO" id="GO:0032049">
    <property type="term" value="P:cardiolipin biosynthetic process"/>
    <property type="evidence" value="ECO:0007669"/>
    <property type="project" value="UniProtKB-ARBA"/>
</dbReference>
<sequence length="541" mass="57926">MNDRVDQPPARIACFEWRRRGERLGRCMLLVAAALLLAACAAIAFDAPRAPSHAFDQPLQTSLGRTYFAQLASAPGQSGFHLLVSGPEAFAARGALAAAAERTLDLQYYSVADDSTATLLLDGVLRAAQRGVRVRLLVDDLNVGDREAHLSVLAGHPNVEVRLFNPFSQRGSFGLVQVLELLGDGERLNRRMHNKLWIADGAVAVMGGRNLGNAYFNASQERDFADLDVLAAGPVVAEVSRSFDQYWNSREAVPIAAVAGPAPPLADLRQAWAETAAQAGHFREGAYVRSLRRTAFGGLVRSGQVPLVVAPAEALFDVPANSLAGSPETTSAIFPVLRKDVEQARHDVILVSPYLVPGATGVEVLCGLARRGVRVRILTNSLASTDVPVVHAGYARYRPQLLACGVVLYELRPGGPGARTPRLGLSSGASLHAKTVVVDGHAVFIGSMNLDPRSSKLNTEVALRIESQELGGQLTALFGEATTLDQVFEVELDEPGNAASSLRWQSLDGDRPVRYSSDPLASAWRVWMARFLGGLAPEALL</sequence>
<feature type="domain" description="PLD phosphodiesterase" evidence="1">
    <location>
        <begin position="188"/>
        <end position="215"/>
    </location>
</feature>
<accession>A0A561BBS0</accession>
<comment type="caution">
    <text evidence="2">The sequence shown here is derived from an EMBL/GenBank/DDBJ whole genome shotgun (WGS) entry which is preliminary data.</text>
</comment>
<name>A0A561BBS0_9BURK</name>
<dbReference type="AlphaFoldDB" id="A0A561BBS0"/>
<dbReference type="Proteomes" id="UP000319722">
    <property type="component" value="Unassembled WGS sequence"/>
</dbReference>
<dbReference type="OrthoDB" id="9814092at2"/>
<dbReference type="SUPFAM" id="SSF56024">
    <property type="entry name" value="Phospholipase D/nuclease"/>
    <property type="match status" value="2"/>
</dbReference>
<feature type="domain" description="PLD phosphodiesterase" evidence="1">
    <location>
        <begin position="427"/>
        <end position="454"/>
    </location>
</feature>